<sequence>MTVTIYQSSKFHHAHDQYYAEAGGYTLLRLTCGGRNGTPGGAIKTATTSDPGAAPVYRQREKLTAVMQRGVQILGGCAQDVSIEIDGKGRRFGDIKLKGTQGDLLEALRGLAEEMEQHLGPLPERIRDGGYSDLRDLYDDLCHAEGEPVYLSDGVYLDPDGRLFE</sequence>
<name>A0ABY5WEP5_9RHOB</name>
<dbReference type="RefSeq" id="WP_259963455.1">
    <property type="nucleotide sequence ID" value="NZ_CP081051.1"/>
</dbReference>
<evidence type="ECO:0000313" key="1">
    <source>
        <dbReference type="EMBL" id="UWQ39932.1"/>
    </source>
</evidence>
<keyword evidence="2" id="KW-1185">Reference proteome</keyword>
<gene>
    <name evidence="1" type="ORF">K3718_10060</name>
</gene>
<evidence type="ECO:0000313" key="2">
    <source>
        <dbReference type="Proteomes" id="UP001058514"/>
    </source>
</evidence>
<reference evidence="1" key="1">
    <citation type="submission" date="2021-08" db="EMBL/GenBank/DDBJ databases">
        <authorList>
            <person name="Nwanade C."/>
            <person name="Wang M."/>
            <person name="Masoudi A."/>
            <person name="Yu Z."/>
            <person name="Liu J."/>
        </authorList>
    </citation>
    <scope>NUCLEOTIDE SEQUENCE</scope>
    <source>
        <strain evidence="1">S166</strain>
    </source>
</reference>
<dbReference type="EMBL" id="CP081051">
    <property type="protein sequence ID" value="UWQ39932.1"/>
    <property type="molecule type" value="Genomic_DNA"/>
</dbReference>
<protein>
    <submittedName>
        <fullName evidence="1">Uncharacterized protein</fullName>
    </submittedName>
</protein>
<dbReference type="Proteomes" id="UP001058514">
    <property type="component" value="Chromosome"/>
</dbReference>
<proteinExistence type="predicted"/>
<organism evidence="1 2">
    <name type="scientific">Leisingera aquaemixtae</name>
    <dbReference type="NCBI Taxonomy" id="1396826"/>
    <lineage>
        <taxon>Bacteria</taxon>
        <taxon>Pseudomonadati</taxon>
        <taxon>Pseudomonadota</taxon>
        <taxon>Alphaproteobacteria</taxon>
        <taxon>Rhodobacterales</taxon>
        <taxon>Roseobacteraceae</taxon>
        <taxon>Leisingera</taxon>
    </lineage>
</organism>
<accession>A0ABY5WEP5</accession>